<dbReference type="AlphaFoldDB" id="A0AAF3J329"/>
<proteinExistence type="predicted"/>
<accession>A0AAF3J329</accession>
<keyword evidence="1" id="KW-1185">Reference proteome</keyword>
<reference evidence="2" key="1">
    <citation type="submission" date="2024-02" db="UniProtKB">
        <authorList>
            <consortium name="WormBaseParasite"/>
        </authorList>
    </citation>
    <scope>IDENTIFICATION</scope>
</reference>
<evidence type="ECO:0000313" key="2">
    <source>
        <dbReference type="WBParaSite" id="MBELARI_LOCUS13138"/>
    </source>
</evidence>
<sequence>MDFTKYGDTVNYSTFMNNMTELYKELFTTRNYNKALSPVFLNGGRKNATSNPLVIHFTLFYMKMFFLDAESQQLSLCIELVQGRKACLGSR</sequence>
<dbReference type="WBParaSite" id="MBELARI_LOCUS13138">
    <property type="protein sequence ID" value="MBELARI_LOCUS13138"/>
    <property type="gene ID" value="MBELARI_LOCUS13138"/>
</dbReference>
<name>A0AAF3J329_9BILA</name>
<dbReference type="Proteomes" id="UP000887575">
    <property type="component" value="Unassembled WGS sequence"/>
</dbReference>
<protein>
    <submittedName>
        <fullName evidence="2">Uncharacterized protein</fullName>
    </submittedName>
</protein>
<organism evidence="1 2">
    <name type="scientific">Mesorhabditis belari</name>
    <dbReference type="NCBI Taxonomy" id="2138241"/>
    <lineage>
        <taxon>Eukaryota</taxon>
        <taxon>Metazoa</taxon>
        <taxon>Ecdysozoa</taxon>
        <taxon>Nematoda</taxon>
        <taxon>Chromadorea</taxon>
        <taxon>Rhabditida</taxon>
        <taxon>Rhabditina</taxon>
        <taxon>Rhabditomorpha</taxon>
        <taxon>Rhabditoidea</taxon>
        <taxon>Rhabditidae</taxon>
        <taxon>Mesorhabditinae</taxon>
        <taxon>Mesorhabditis</taxon>
    </lineage>
</organism>
<evidence type="ECO:0000313" key="1">
    <source>
        <dbReference type="Proteomes" id="UP000887575"/>
    </source>
</evidence>